<comment type="similarity">
    <text evidence="2">Belongs to the bZIP family.</text>
</comment>
<feature type="coiled-coil region" evidence="7">
    <location>
        <begin position="246"/>
        <end position="349"/>
    </location>
</feature>
<dbReference type="PANTHER" id="PTHR47416">
    <property type="entry name" value="BASIC-LEUCINE ZIPPER TRANSCRIPTION FACTOR F-RELATED"/>
    <property type="match status" value="1"/>
</dbReference>
<dbReference type="GO" id="GO:0005634">
    <property type="term" value="C:nucleus"/>
    <property type="evidence" value="ECO:0007669"/>
    <property type="project" value="UniProtKB-SubCell"/>
</dbReference>
<dbReference type="PANTHER" id="PTHR47416:SF8">
    <property type="entry name" value="BASIC-LEUCINE ZIPPER TRANSCRIPTION FACTOR E-RELATED"/>
    <property type="match status" value="1"/>
</dbReference>
<dbReference type="GO" id="GO:0003677">
    <property type="term" value="F:DNA binding"/>
    <property type="evidence" value="ECO:0007669"/>
    <property type="project" value="UniProtKB-KW"/>
</dbReference>
<feature type="region of interest" description="Disordered" evidence="8">
    <location>
        <begin position="198"/>
        <end position="226"/>
    </location>
</feature>
<evidence type="ECO:0000313" key="10">
    <source>
        <dbReference type="EMBL" id="KAK5117700.1"/>
    </source>
</evidence>
<keyword evidence="5" id="KW-0804">Transcription</keyword>
<evidence type="ECO:0000256" key="2">
    <source>
        <dbReference type="ARBA" id="ARBA00007163"/>
    </source>
</evidence>
<reference evidence="10" key="1">
    <citation type="submission" date="2023-08" db="EMBL/GenBank/DDBJ databases">
        <title>Black Yeasts Isolated from many extreme environments.</title>
        <authorList>
            <person name="Coleine C."/>
            <person name="Stajich J.E."/>
            <person name="Selbmann L."/>
        </authorList>
    </citation>
    <scope>NUCLEOTIDE SEQUENCE</scope>
    <source>
        <strain evidence="10">CCFEE 5401</strain>
    </source>
</reference>
<comment type="subcellular location">
    <subcellularLocation>
        <location evidence="1">Nucleus</location>
    </subcellularLocation>
</comment>
<dbReference type="SUPFAM" id="SSF57959">
    <property type="entry name" value="Leucine zipper domain"/>
    <property type="match status" value="1"/>
</dbReference>
<accession>A0AAN7TJ54</accession>
<keyword evidence="7" id="KW-0175">Coiled coil</keyword>
<comment type="caution">
    <text evidence="10">The sequence shown here is derived from an EMBL/GenBank/DDBJ whole genome shotgun (WGS) entry which is preliminary data.</text>
</comment>
<evidence type="ECO:0000256" key="4">
    <source>
        <dbReference type="ARBA" id="ARBA00023125"/>
    </source>
</evidence>
<evidence type="ECO:0000256" key="6">
    <source>
        <dbReference type="ARBA" id="ARBA00023242"/>
    </source>
</evidence>
<dbReference type="GO" id="GO:0003700">
    <property type="term" value="F:DNA-binding transcription factor activity"/>
    <property type="evidence" value="ECO:0007669"/>
    <property type="project" value="InterPro"/>
</dbReference>
<proteinExistence type="inferred from homology"/>
<dbReference type="Pfam" id="PF00170">
    <property type="entry name" value="bZIP_1"/>
    <property type="match status" value="1"/>
</dbReference>
<dbReference type="SMART" id="SM00338">
    <property type="entry name" value="BRLZ"/>
    <property type="match status" value="1"/>
</dbReference>
<evidence type="ECO:0000259" key="9">
    <source>
        <dbReference type="PROSITE" id="PS50217"/>
    </source>
</evidence>
<feature type="region of interest" description="Disordered" evidence="8">
    <location>
        <begin position="1"/>
        <end position="29"/>
    </location>
</feature>
<dbReference type="InterPro" id="IPR004827">
    <property type="entry name" value="bZIP"/>
</dbReference>
<sequence length="654" mass="73321">MAFPNSRLGYHHPRRDARPPAYFDDDNSSVLDPAILDTEIMQSPSNAQYRKDSFANSNNAVLSPAESQAWEHHYNGLPLDPAGANAPAFRDEHNVFVRPPPAATYGHDFHGGTWPLDQNPENCRPTSGLQFPATHPPYEPAAYTLHGPAPHQPLAHPSQFNTPHGEHGFIPAPQVQTPMSPHSHQDWMGMAQQELEGRPQVKRMRPNSPSNGMMDFARPNGIRKKNGRIDIPQERNIQTIDDLIDNTTDEELLKELKQQKRLLRNREAALASRQRKKKHTEDLEVKEKSFTGQIRCLEREVHELSAERQQREDERQGLVLRLQDRQRAMEVLQEEVRALKITHDEETSQLRRRINLLTEQQALEAPAMSAAPSSTGFTDFNADMEALNMGHHEWEDFFVVPDSQQFEDVAISLPPSPTLEKRPSASTIIPTPSKTSGDASADQPLATTGLLFMLLLCGAFVASKPPNARPADLPSMPVEVQAAAPTVLKDLLAGAGNLATDPMRTHQHSYEPQPSAIQSVNQRASNNNNSNNNRMEQMHRHLTAPTRQQEYDQAFSLTTAQYASITNPSFSIYPEPGVSEQQSQQPSTIATALAKMQHDVQLQHHSHSQSHIQPEVYSRSLLWDQLSEDVVRRFREVVRECEEVDLRAEGVGGC</sequence>
<name>A0AAN7TJ54_9PEZI</name>
<dbReference type="InterPro" id="IPR046347">
    <property type="entry name" value="bZIP_sf"/>
</dbReference>
<organism evidence="10 11">
    <name type="scientific">Meristemomyces frigidus</name>
    <dbReference type="NCBI Taxonomy" id="1508187"/>
    <lineage>
        <taxon>Eukaryota</taxon>
        <taxon>Fungi</taxon>
        <taxon>Dikarya</taxon>
        <taxon>Ascomycota</taxon>
        <taxon>Pezizomycotina</taxon>
        <taxon>Dothideomycetes</taxon>
        <taxon>Dothideomycetidae</taxon>
        <taxon>Mycosphaerellales</taxon>
        <taxon>Teratosphaeriaceae</taxon>
        <taxon>Meristemomyces</taxon>
    </lineage>
</organism>
<keyword evidence="3" id="KW-0805">Transcription regulation</keyword>
<keyword evidence="4" id="KW-0238">DNA-binding</keyword>
<evidence type="ECO:0000313" key="11">
    <source>
        <dbReference type="Proteomes" id="UP001310890"/>
    </source>
</evidence>
<feature type="compositionally biased region" description="Polar residues" evidence="8">
    <location>
        <begin position="424"/>
        <end position="438"/>
    </location>
</feature>
<dbReference type="AlphaFoldDB" id="A0AAN7TJ54"/>
<dbReference type="Gene3D" id="1.20.5.170">
    <property type="match status" value="1"/>
</dbReference>
<evidence type="ECO:0000256" key="3">
    <source>
        <dbReference type="ARBA" id="ARBA00023015"/>
    </source>
</evidence>
<evidence type="ECO:0000256" key="7">
    <source>
        <dbReference type="SAM" id="Coils"/>
    </source>
</evidence>
<dbReference type="Proteomes" id="UP001310890">
    <property type="component" value="Unassembled WGS sequence"/>
</dbReference>
<gene>
    <name evidence="10" type="ORF">LTR62_005124</name>
</gene>
<feature type="region of interest" description="Disordered" evidence="8">
    <location>
        <begin position="413"/>
        <end position="441"/>
    </location>
</feature>
<feature type="region of interest" description="Disordered" evidence="8">
    <location>
        <begin position="499"/>
        <end position="518"/>
    </location>
</feature>
<dbReference type="PROSITE" id="PS50217">
    <property type="entry name" value="BZIP"/>
    <property type="match status" value="1"/>
</dbReference>
<keyword evidence="6" id="KW-0539">Nucleus</keyword>
<dbReference type="EMBL" id="JAVRRL010000004">
    <property type="protein sequence ID" value="KAK5117700.1"/>
    <property type="molecule type" value="Genomic_DNA"/>
</dbReference>
<dbReference type="CDD" id="cd14704">
    <property type="entry name" value="bZIP_HY5-like"/>
    <property type="match status" value="1"/>
</dbReference>
<evidence type="ECO:0000256" key="1">
    <source>
        <dbReference type="ARBA" id="ARBA00004123"/>
    </source>
</evidence>
<feature type="domain" description="BZIP" evidence="9">
    <location>
        <begin position="255"/>
        <end position="318"/>
    </location>
</feature>
<protein>
    <recommendedName>
        <fullName evidence="9">BZIP domain-containing protein</fullName>
    </recommendedName>
</protein>
<evidence type="ECO:0000256" key="5">
    <source>
        <dbReference type="ARBA" id="ARBA00023163"/>
    </source>
</evidence>
<evidence type="ECO:0000256" key="8">
    <source>
        <dbReference type="SAM" id="MobiDB-lite"/>
    </source>
</evidence>